<feature type="region of interest" description="Disordered" evidence="1">
    <location>
        <begin position="1"/>
        <end position="55"/>
    </location>
</feature>
<name>A0A3G8MAK2_9HYPH</name>
<feature type="region of interest" description="Disordered" evidence="1">
    <location>
        <begin position="68"/>
        <end position="97"/>
    </location>
</feature>
<accession>A0A3G8MAK2</accession>
<sequence>MDTVTAATKSRRGFASMTPERQREIARKGGRSVPSDQRSFAKSPELASSAGRKGGLAVNAAKRSFSVDRQLASQAGKKGGHASRNTRPEDDVISGGA</sequence>
<protein>
    <submittedName>
        <fullName evidence="2">Stress-induced protein</fullName>
    </submittedName>
</protein>
<proteinExistence type="predicted"/>
<evidence type="ECO:0000313" key="2">
    <source>
        <dbReference type="EMBL" id="AZG78335.1"/>
    </source>
</evidence>
<dbReference type="Pfam" id="PF10685">
    <property type="entry name" value="KGG"/>
    <property type="match status" value="3"/>
</dbReference>
<reference evidence="2 3" key="1">
    <citation type="submission" date="2018-11" db="EMBL/GenBank/DDBJ databases">
        <title>Genome squencing of methanotrophic bacteria isolated from alkaline groundwater in Korea.</title>
        <authorList>
            <person name="Nguyen L.N."/>
        </authorList>
    </citation>
    <scope>NUCLEOTIDE SEQUENCE [LARGE SCALE GENOMIC DNA]</scope>
    <source>
        <strain evidence="2 3">GW6</strain>
    </source>
</reference>
<evidence type="ECO:0000256" key="1">
    <source>
        <dbReference type="SAM" id="MobiDB-lite"/>
    </source>
</evidence>
<gene>
    <name evidence="2" type="ORF">EHO51_17240</name>
</gene>
<dbReference type="Proteomes" id="UP000273982">
    <property type="component" value="Chromosome"/>
</dbReference>
<evidence type="ECO:0000313" key="3">
    <source>
        <dbReference type="Proteomes" id="UP000273982"/>
    </source>
</evidence>
<dbReference type="InterPro" id="IPR019626">
    <property type="entry name" value="Stress-induced_KGG_rpt"/>
</dbReference>
<dbReference type="AlphaFoldDB" id="A0A3G8MAK2"/>
<dbReference type="KEGG" id="mros:EHO51_17240"/>
<organism evidence="2 3">
    <name type="scientific">Methylocystis rosea</name>
    <dbReference type="NCBI Taxonomy" id="173366"/>
    <lineage>
        <taxon>Bacteria</taxon>
        <taxon>Pseudomonadati</taxon>
        <taxon>Pseudomonadota</taxon>
        <taxon>Alphaproteobacteria</taxon>
        <taxon>Hyphomicrobiales</taxon>
        <taxon>Methylocystaceae</taxon>
        <taxon>Methylocystis</taxon>
    </lineage>
</organism>
<dbReference type="EMBL" id="CP034086">
    <property type="protein sequence ID" value="AZG78335.1"/>
    <property type="molecule type" value="Genomic_DNA"/>
</dbReference>
<dbReference type="RefSeq" id="WP_124739883.1">
    <property type="nucleotide sequence ID" value="NZ_CP034086.1"/>
</dbReference>